<sequence length="573" mass="64621">MATVAILKEKQLTALLDSQIDMKQRKALQTTTLLCGTAALMKQAIAPKRTLTSAAAKKVSEGIEVNAPPVVIEEDDTTITSSSSSSLRDDAGQQAPSPQSIVVVKAAKTTTENGLQVDVTESATIATASKSQSSSSLLTPPSEDDQDSKSSPPQTSTCEAVVPTKRRKSNGVRRAADEAVRKSIRITRTCDPSAAEFVDNYVDSKRMKQPRIVQPPKGGVRIPHMVPRNKSTKEKDKLSIDMVGPDHQAAFEPFYASDFVAPSQAADDEPDREELMWREEPSGSSRYSNEEMDDVWLAVRSQYAGKIGLDAVMNCLMKQNYSPDALLENIEVEQWMNLPQPFEDLNVAQQREFERVLRDLKGKNFAAIQDKFMRQYFLGEITKYYYDSKRRSCIHERYTRCTCREKLTSAVDVQVPRYECTNCTKYLWEGKSRPPKYCAVCQLYFRRNGHHRNVVGKLFESDERIVKRWIQLEKDNNRIMSSSEVLEWLEAERREAVVMNPDFDEIPTHPAKKKLNAEQIMDLTQKFKPVTNPRKVVVWDFVDTAPGYSCMSRIIGIMASNAALIKVYSDTEV</sequence>
<feature type="compositionally biased region" description="Polar residues" evidence="2">
    <location>
        <begin position="149"/>
        <end position="158"/>
    </location>
</feature>
<dbReference type="GO" id="GO:0006355">
    <property type="term" value="P:regulation of DNA-templated transcription"/>
    <property type="evidence" value="ECO:0007669"/>
    <property type="project" value="InterPro"/>
</dbReference>
<evidence type="ECO:0000256" key="1">
    <source>
        <dbReference type="PROSITE-ProRule" id="PRU00094"/>
    </source>
</evidence>
<dbReference type="PROSITE" id="PS50114">
    <property type="entry name" value="GATA_ZN_FINGER_2"/>
    <property type="match status" value="1"/>
</dbReference>
<keyword evidence="1" id="KW-0862">Zinc</keyword>
<keyword evidence="1" id="KW-0479">Metal-binding</keyword>
<proteinExistence type="predicted"/>
<dbReference type="InterPro" id="IPR000679">
    <property type="entry name" value="Znf_GATA"/>
</dbReference>
<comment type="caution">
    <text evidence="4">The sequence shown here is derived from an EMBL/GenBank/DDBJ whole genome shotgun (WGS) entry which is preliminary data.</text>
</comment>
<gene>
    <name evidence="4" type="ORF">KIN20_013463</name>
</gene>
<feature type="region of interest" description="Disordered" evidence="2">
    <location>
        <begin position="127"/>
        <end position="176"/>
    </location>
</feature>
<feature type="domain" description="GATA-type" evidence="3">
    <location>
        <begin position="420"/>
        <end position="464"/>
    </location>
</feature>
<reference evidence="4" key="1">
    <citation type="submission" date="2021-06" db="EMBL/GenBank/DDBJ databases">
        <title>Parelaphostrongylus tenuis whole genome reference sequence.</title>
        <authorList>
            <person name="Garwood T.J."/>
            <person name="Larsen P.A."/>
            <person name="Fountain-Jones N.M."/>
            <person name="Garbe J.R."/>
            <person name="Macchietto M.G."/>
            <person name="Kania S.A."/>
            <person name="Gerhold R.W."/>
            <person name="Richards J.E."/>
            <person name="Wolf T.M."/>
        </authorList>
    </citation>
    <scope>NUCLEOTIDE SEQUENCE</scope>
    <source>
        <strain evidence="4">MNPRO001-30</strain>
        <tissue evidence="4">Meninges</tissue>
    </source>
</reference>
<organism evidence="4 5">
    <name type="scientific">Parelaphostrongylus tenuis</name>
    <name type="common">Meningeal worm</name>
    <dbReference type="NCBI Taxonomy" id="148309"/>
    <lineage>
        <taxon>Eukaryota</taxon>
        <taxon>Metazoa</taxon>
        <taxon>Ecdysozoa</taxon>
        <taxon>Nematoda</taxon>
        <taxon>Chromadorea</taxon>
        <taxon>Rhabditida</taxon>
        <taxon>Rhabditina</taxon>
        <taxon>Rhabditomorpha</taxon>
        <taxon>Strongyloidea</taxon>
        <taxon>Metastrongylidae</taxon>
        <taxon>Parelaphostrongylus</taxon>
    </lineage>
</organism>
<evidence type="ECO:0000256" key="2">
    <source>
        <dbReference type="SAM" id="MobiDB-lite"/>
    </source>
</evidence>
<evidence type="ECO:0000313" key="5">
    <source>
        <dbReference type="Proteomes" id="UP001196413"/>
    </source>
</evidence>
<dbReference type="EMBL" id="JAHQIW010002642">
    <property type="protein sequence ID" value="KAJ1355894.1"/>
    <property type="molecule type" value="Genomic_DNA"/>
</dbReference>
<dbReference type="GO" id="GO:0043565">
    <property type="term" value="F:sequence-specific DNA binding"/>
    <property type="evidence" value="ECO:0007669"/>
    <property type="project" value="InterPro"/>
</dbReference>
<evidence type="ECO:0000313" key="4">
    <source>
        <dbReference type="EMBL" id="KAJ1355894.1"/>
    </source>
</evidence>
<feature type="region of interest" description="Disordered" evidence="2">
    <location>
        <begin position="263"/>
        <end position="286"/>
    </location>
</feature>
<evidence type="ECO:0000259" key="3">
    <source>
        <dbReference type="PROSITE" id="PS50114"/>
    </source>
</evidence>
<keyword evidence="1" id="KW-0863">Zinc-finger</keyword>
<feature type="region of interest" description="Disordered" evidence="2">
    <location>
        <begin position="67"/>
        <end position="99"/>
    </location>
</feature>
<dbReference type="Proteomes" id="UP001196413">
    <property type="component" value="Unassembled WGS sequence"/>
</dbReference>
<dbReference type="GO" id="GO:0008270">
    <property type="term" value="F:zinc ion binding"/>
    <property type="evidence" value="ECO:0007669"/>
    <property type="project" value="UniProtKB-KW"/>
</dbReference>
<keyword evidence="5" id="KW-1185">Reference proteome</keyword>
<protein>
    <recommendedName>
        <fullName evidence="3">GATA-type domain-containing protein</fullName>
    </recommendedName>
</protein>
<feature type="compositionally biased region" description="Low complexity" evidence="2">
    <location>
        <begin position="127"/>
        <end position="141"/>
    </location>
</feature>
<accession>A0AAD5MY57</accession>
<dbReference type="AlphaFoldDB" id="A0AAD5MY57"/>
<name>A0AAD5MY57_PARTN</name>